<dbReference type="Gene3D" id="3.40.525.10">
    <property type="entry name" value="CRAL-TRIO lipid binding domain"/>
    <property type="match status" value="1"/>
</dbReference>
<dbReference type="Gene3D" id="2.30.29.30">
    <property type="entry name" value="Pleckstrin-homology domain (PH domain)/Phosphotyrosine-binding domain (PTB)"/>
    <property type="match status" value="1"/>
</dbReference>
<dbReference type="PROSITE" id="PS50018">
    <property type="entry name" value="RAS_GTPASE_ACTIV_2"/>
    <property type="match status" value="1"/>
</dbReference>
<gene>
    <name evidence="7" type="ORF">INT45_000150</name>
</gene>
<evidence type="ECO:0000256" key="3">
    <source>
        <dbReference type="SAM" id="Coils"/>
    </source>
</evidence>
<dbReference type="Gene3D" id="1.10.506.10">
    <property type="entry name" value="GTPase Activation - p120gap, domain 1"/>
    <property type="match status" value="2"/>
</dbReference>
<dbReference type="InterPro" id="IPR001936">
    <property type="entry name" value="RasGAP_dom"/>
</dbReference>
<feature type="coiled-coil region" evidence="3">
    <location>
        <begin position="595"/>
        <end position="625"/>
    </location>
</feature>
<dbReference type="Pfam" id="PF13716">
    <property type="entry name" value="CRAL_TRIO_2"/>
    <property type="match status" value="1"/>
</dbReference>
<protein>
    <recommendedName>
        <fullName evidence="9">Ras-GAP domain-containing protein</fullName>
    </recommendedName>
</protein>
<dbReference type="InterPro" id="IPR039360">
    <property type="entry name" value="Ras_GTPase"/>
</dbReference>
<accession>A0A8H7VKN9</accession>
<keyword evidence="2" id="KW-0597">Phosphoprotein</keyword>
<dbReference type="CDD" id="cd00170">
    <property type="entry name" value="SEC14"/>
    <property type="match status" value="1"/>
</dbReference>
<feature type="compositionally biased region" description="Low complexity" evidence="4">
    <location>
        <begin position="161"/>
        <end position="170"/>
    </location>
</feature>
<dbReference type="InterPro" id="IPR023152">
    <property type="entry name" value="RasGAP_CS"/>
</dbReference>
<evidence type="ECO:0000313" key="8">
    <source>
        <dbReference type="Proteomes" id="UP000646827"/>
    </source>
</evidence>
<comment type="caution">
    <text evidence="7">The sequence shown here is derived from an EMBL/GenBank/DDBJ whole genome shotgun (WGS) entry which is preliminary data.</text>
</comment>
<dbReference type="InterPro" id="IPR016024">
    <property type="entry name" value="ARM-type_fold"/>
</dbReference>
<feature type="compositionally biased region" description="Polar residues" evidence="4">
    <location>
        <begin position="929"/>
        <end position="946"/>
    </location>
</feature>
<feature type="region of interest" description="Disordered" evidence="4">
    <location>
        <begin position="149"/>
        <end position="200"/>
    </location>
</feature>
<dbReference type="SUPFAM" id="SSF52087">
    <property type="entry name" value="CRAL/TRIO domain"/>
    <property type="match status" value="1"/>
</dbReference>
<dbReference type="InterPro" id="IPR001251">
    <property type="entry name" value="CRAL-TRIO_dom"/>
</dbReference>
<dbReference type="OrthoDB" id="28245at2759"/>
<evidence type="ECO:0000256" key="1">
    <source>
        <dbReference type="ARBA" id="ARBA00022468"/>
    </source>
</evidence>
<dbReference type="Proteomes" id="UP000646827">
    <property type="component" value="Unassembled WGS sequence"/>
</dbReference>
<dbReference type="InterPro" id="IPR008936">
    <property type="entry name" value="Rho_GTPase_activation_prot"/>
</dbReference>
<evidence type="ECO:0000259" key="5">
    <source>
        <dbReference type="PROSITE" id="PS50018"/>
    </source>
</evidence>
<dbReference type="PANTHER" id="PTHR10194:SF142">
    <property type="entry name" value="NEUROFIBROMIN"/>
    <property type="match status" value="1"/>
</dbReference>
<keyword evidence="8" id="KW-1185">Reference proteome</keyword>
<feature type="compositionally biased region" description="Polar residues" evidence="4">
    <location>
        <begin position="149"/>
        <end position="160"/>
    </location>
</feature>
<dbReference type="PROSITE" id="PS50191">
    <property type="entry name" value="CRAL_TRIO"/>
    <property type="match status" value="1"/>
</dbReference>
<proteinExistence type="predicted"/>
<dbReference type="Pfam" id="PF00616">
    <property type="entry name" value="RasGAP"/>
    <property type="match status" value="1"/>
</dbReference>
<dbReference type="PROSITE" id="PS00509">
    <property type="entry name" value="RAS_GTPASE_ACTIV_1"/>
    <property type="match status" value="1"/>
</dbReference>
<feature type="domain" description="CRAL-TRIO" evidence="6">
    <location>
        <begin position="1694"/>
        <end position="1850"/>
    </location>
</feature>
<dbReference type="SMART" id="SM00323">
    <property type="entry name" value="RasGAP"/>
    <property type="match status" value="1"/>
</dbReference>
<keyword evidence="3" id="KW-0175">Coiled coil</keyword>
<name>A0A8H7VKN9_9FUNG</name>
<evidence type="ECO:0008006" key="9">
    <source>
        <dbReference type="Google" id="ProtNLM"/>
    </source>
</evidence>
<dbReference type="InterPro" id="IPR011993">
    <property type="entry name" value="PH-like_dom_sf"/>
</dbReference>
<dbReference type="GO" id="GO:0005096">
    <property type="term" value="F:GTPase activator activity"/>
    <property type="evidence" value="ECO:0007669"/>
    <property type="project" value="UniProtKB-KW"/>
</dbReference>
<dbReference type="EMBL" id="JAEPRB010000048">
    <property type="protein sequence ID" value="KAG2224135.1"/>
    <property type="molecule type" value="Genomic_DNA"/>
</dbReference>
<reference evidence="7 8" key="1">
    <citation type="submission" date="2020-12" db="EMBL/GenBank/DDBJ databases">
        <title>Metabolic potential, ecology and presence of endohyphal bacteria is reflected in genomic diversity of Mucoromycotina.</title>
        <authorList>
            <person name="Muszewska A."/>
            <person name="Okrasinska A."/>
            <person name="Steczkiewicz K."/>
            <person name="Drgas O."/>
            <person name="Orlowska M."/>
            <person name="Perlinska-Lenart U."/>
            <person name="Aleksandrzak-Piekarczyk T."/>
            <person name="Szatraj K."/>
            <person name="Zielenkiewicz U."/>
            <person name="Pilsyk S."/>
            <person name="Malc E."/>
            <person name="Mieczkowski P."/>
            <person name="Kruszewska J.S."/>
            <person name="Biernat P."/>
            <person name="Pawlowska J."/>
        </authorList>
    </citation>
    <scope>NUCLEOTIDE SEQUENCE [LARGE SCALE GENOMIC DNA]</scope>
    <source>
        <strain evidence="7 8">CBS 142.35</strain>
    </source>
</reference>
<evidence type="ECO:0000313" key="7">
    <source>
        <dbReference type="EMBL" id="KAG2224135.1"/>
    </source>
</evidence>
<sequence>MRSNTKLILSLINRVAVRLPINSGRKIENLEQDPIVQQTVAAIIELSRYKLSTIANALGTVLENVSKNYQSPTSALEQHIPTEVLQSQLFVLRLLSACMQHHWRTYREVAKRKISEGTYASSSIEATVAAHATGVVGVENEFLQAPVTSGYSRTQESTTPNNSNNNNSNNHQEDYFNGPHKHTSSVSHDDPPTHDLQSPTYSIDRMVDPPPLDEALVTFILALIGRFLNQAHIIEEANDQIMSTPSEYPIETLASAANIDPKTLTLIMDIYKTAGRVLYYVSASNWSTYYSKIKNAVHILGAMGEGSELNPPEIRMLECSCLTRQRIHTVFSELSPYFLHMKQQGKLLFSKMMRRAIWRWIETYPAQFSEVCASDNRLLGGSEILFDMCSSTADNPRKRAILWPLQTILLVLSQDLLLQAFLDNPSSQNRRTSFLGVLRKSLRTSKTADIAAMCYVDLCKAATYVPPTDDCVLRHIAADIEDDLQEKIWDFSRNLAHDAAATVSLGYTIHQQALVTDYFLARLRLDPESTLQHLVPQILDENAPIIFKIALVKSCLEIARDDNKLPWNPSIASMYSSLCAPLRTLFLQAMNTDTKDGLIQQQQQQQQLLQQQQQQQQQQLQLQQQPGAKKIMTGPDGRVVIRTAPSIAHSRVELLQDLLRLFRTDPLLLLLGGDVDDAVEDNAAIMTGMANLFQHYDQGIRQLASECLYKLHLPGNIARWGHEANIMTNFWRISSKVVFVLAKQILDNKQGEDGLKALLTLLMKLLIARNEFLDSNQERGSEGADVRERLQASVALEIALLVSLCWPNPDVCSDAIRCLGYLCDEATLADEDEDPQQSQITLICNLPVYKDLASEDSVFLGRKAQQKRIRKYMRLITRHTPGNLAAWEEAWKRWKILTQMVSRFGEEPVVEETTTEITSSGNPKKPKQRTVQPAPSISKPTSSSMNRIEMDDEKQMLWQNYTGFLAALGGCCLASETENMKKVGPTTAEQRRVSSPCESNTLVEAFVGEMTNLLTSDNVFIREGVKEILGTDLSPTLYAILFRHLERLMARCFSSENEPLCSTRNTLLVEESVLVLKLILDRLVDPGDVLLSIDFSTLIYQFAKYLNKLPNSFNTLRIKIKMCYLVEILMQKKEQIIVRDEMRLRNRLLEMIVEWTSDFALQKPEMKSSYVVQDSSQNEKLHRDLDQACLKAIVAVLNQLPLQSSEPVRDADSNQVKSRLFYKYFTFFLKLLNRCRLSEMELNSATVVKNNKEVLTPAKTSENYQDWAPLKDYTILAMSNLLSANVDAGLKYSLAMGYHEDTRTRTAFMQVLTNILNQGAEFETLAESVMTDRYEKLIDMLVEAEMDVALALCDVCPSGDAAGVAETLLICFESRNKVTALLKSVIEKEVASTEQEATLFRSTTMATRILSVFAKMVCHDYVRVTLQPAMEAINALPDDQTSWELDPQKLGPGDDLLRNKRNVIRATEILLNAICNSASTAPAAFREELSLIADAVCKRFSEAKNTAVGGFVFLRLFGPAIVTPDSAGFSKQATPRNKNVRKLQLQATRVMQNLANNVLFGAKETHMIVLNDFLTDNIYKVTSFLREISTQPKTSTPKETGAFRMDQKGYVRLHRYLYENLERMSRELASRKVKNASDTQSMLEWKKTVDRLSTLIAQLGRPSETASNELSLSRNYALTNSNHYYSEFIRRNCHRDLSKISSNNIVYQSGTSRGGRPIFYVALRHLDLETTDYELLIYYMLRVMEPHLSRPFELLFDCTALNPFNEIPVHWLNQFFQLIFSEMNDYLIAIYIYNPSNYLQRYIARLPRLLVNKLVKRAHFATTLADLHERIAPSEIHLPKETVDLEKAPSTTFFPVTRVNTLKSSTPVTIKVSQEYLQIITVRKQEIYYNLYTVYNDVYHISEIEDMITLPNSKLENGGDLMLKVDRGKTSVVLSAAKRDAILALLRYNKHRYESSKPGNINERAIRPNDVPGRLLNMSLLNVGSDDPGLRLAAYNLLYALSLTFRFDVGNQLLNARDLCIPSNSTDFIVSISESLASTEQHLTLEFLNESLVGFNKSSEPMRQLCLDYMAPWLRNLAVYSRNIPDDHNKSLTKTKDVLRLLIELTVTRSDMYKHVQAKIWRTLSRVDDMVNLIIDAFVQYSVENGIGSPQAEAMADTIVTMSSISVRGKVISRMRRVIQRTSLRPCRSLTEHPAWVEIAVLLRFILMLSFNNVGPGKPYLPEIFHIVSLLVGTGPTLIRASVHELVVNIIHTLCTGMPQSEENIKKLHFVLNDVCDSKNRVYFGLTKPHANAFTITHETMTDVSETVNLSSLESIIRLLLDALSIGAPSIDVANMWRARWMGLVTSTAFQFNPAIQPRSFVVLGCLAQDEVDDDLIYQILVALRGALAIFNETDSSLIVSIMMCLSNVIDNLPADSRYLQPLFWLAIALVQMSHPSTFSPAVEFLQSVLRALDAHKLFANRPVVDVLMDARAPLGDVAKELDIASGVSFDTHFSFAVAGILLKGIKHSNPKDVVFQCLTTFLEIDCKRSLEQNVVESRTLGYLAGLLPLAAKNNALRELLRLAGINDVDLDGLEFGPAYVRIFDTLEIPDNTTALLLVSLLVTLLNSAENESERLFLYSFLAEAAVSIPEVFALVYESLLPKMNQIVMSGQNYAVIDAVKNILMTACSEPAFNYSLNRRSQKAYLDELGFSALGDPTFGAAKSNIAMSAQLASKLLERITE</sequence>
<dbReference type="SUPFAM" id="SSF48371">
    <property type="entry name" value="ARM repeat"/>
    <property type="match status" value="1"/>
</dbReference>
<evidence type="ECO:0000259" key="6">
    <source>
        <dbReference type="PROSITE" id="PS50191"/>
    </source>
</evidence>
<dbReference type="InterPro" id="IPR036865">
    <property type="entry name" value="CRAL-TRIO_dom_sf"/>
</dbReference>
<evidence type="ECO:0000256" key="4">
    <source>
        <dbReference type="SAM" id="MobiDB-lite"/>
    </source>
</evidence>
<evidence type="ECO:0000256" key="2">
    <source>
        <dbReference type="ARBA" id="ARBA00022553"/>
    </source>
</evidence>
<feature type="domain" description="Ras-GAP" evidence="5">
    <location>
        <begin position="1360"/>
        <end position="1556"/>
    </location>
</feature>
<dbReference type="SUPFAM" id="SSF48350">
    <property type="entry name" value="GTPase activation domain, GAP"/>
    <property type="match status" value="1"/>
</dbReference>
<feature type="region of interest" description="Disordered" evidence="4">
    <location>
        <begin position="912"/>
        <end position="946"/>
    </location>
</feature>
<dbReference type="PANTHER" id="PTHR10194">
    <property type="entry name" value="RAS GTPASE-ACTIVATING PROTEINS"/>
    <property type="match status" value="1"/>
</dbReference>
<organism evidence="7 8">
    <name type="scientific">Circinella minor</name>
    <dbReference type="NCBI Taxonomy" id="1195481"/>
    <lineage>
        <taxon>Eukaryota</taxon>
        <taxon>Fungi</taxon>
        <taxon>Fungi incertae sedis</taxon>
        <taxon>Mucoromycota</taxon>
        <taxon>Mucoromycotina</taxon>
        <taxon>Mucoromycetes</taxon>
        <taxon>Mucorales</taxon>
        <taxon>Lichtheimiaceae</taxon>
        <taxon>Circinella</taxon>
    </lineage>
</organism>
<keyword evidence="1" id="KW-0343">GTPase activation</keyword>